<gene>
    <name evidence="3" type="ORF">BOW51_00645</name>
</gene>
<evidence type="ECO:0000256" key="2">
    <source>
        <dbReference type="SAM" id="Phobius"/>
    </source>
</evidence>
<feature type="region of interest" description="Disordered" evidence="1">
    <location>
        <begin position="1"/>
        <end position="286"/>
    </location>
</feature>
<dbReference type="Pfam" id="PF11906">
    <property type="entry name" value="DUF3426"/>
    <property type="match status" value="1"/>
</dbReference>
<feature type="compositionally biased region" description="Polar residues" evidence="1">
    <location>
        <begin position="102"/>
        <end position="114"/>
    </location>
</feature>
<keyword evidence="2" id="KW-0472">Membrane</keyword>
<feature type="transmembrane region" description="Helical" evidence="2">
    <location>
        <begin position="357"/>
        <end position="378"/>
    </location>
</feature>
<evidence type="ECO:0008006" key="5">
    <source>
        <dbReference type="Google" id="ProtNLM"/>
    </source>
</evidence>
<feature type="compositionally biased region" description="Acidic residues" evidence="1">
    <location>
        <begin position="271"/>
        <end position="283"/>
    </location>
</feature>
<dbReference type="RefSeq" id="WP_245831905.1">
    <property type="nucleotide sequence ID" value="NZ_MPRJ01000002.1"/>
</dbReference>
<evidence type="ECO:0000313" key="4">
    <source>
        <dbReference type="Proteomes" id="UP000190896"/>
    </source>
</evidence>
<dbReference type="Proteomes" id="UP000190896">
    <property type="component" value="Unassembled WGS sequence"/>
</dbReference>
<reference evidence="3 4" key="1">
    <citation type="submission" date="2016-11" db="EMBL/GenBank/DDBJ databases">
        <title>Mixed transmission modes and dynamic genome evolution in an obligate animal-bacterial symbiosis.</title>
        <authorList>
            <person name="Russell S.L."/>
            <person name="Corbett-Detig R.B."/>
            <person name="Cavanaugh C.M."/>
        </authorList>
    </citation>
    <scope>NUCLEOTIDE SEQUENCE [LARGE SCALE GENOMIC DNA]</scope>
    <source>
        <strain evidence="3">Se-Cadez</strain>
    </source>
</reference>
<organism evidence="3 4">
    <name type="scientific">Solemya velesiana gill symbiont</name>
    <dbReference type="NCBI Taxonomy" id="1918948"/>
    <lineage>
        <taxon>Bacteria</taxon>
        <taxon>Pseudomonadati</taxon>
        <taxon>Pseudomonadota</taxon>
        <taxon>Gammaproteobacteria</taxon>
        <taxon>sulfur-oxidizing symbionts</taxon>
    </lineage>
</organism>
<keyword evidence="4" id="KW-1185">Reference proteome</keyword>
<keyword evidence="2" id="KW-1133">Transmembrane helix</keyword>
<evidence type="ECO:0000256" key="1">
    <source>
        <dbReference type="SAM" id="MobiDB-lite"/>
    </source>
</evidence>
<proteinExistence type="predicted"/>
<dbReference type="InterPro" id="IPR021834">
    <property type="entry name" value="DUF3426"/>
</dbReference>
<protein>
    <recommendedName>
        <fullName evidence="5">DUF3426 domain-containing protein</fullName>
    </recommendedName>
</protein>
<keyword evidence="2" id="KW-0812">Transmembrane</keyword>
<dbReference type="AlphaFoldDB" id="A0A1T2KY68"/>
<feature type="compositionally biased region" description="Acidic residues" evidence="1">
    <location>
        <begin position="163"/>
        <end position="182"/>
    </location>
</feature>
<sequence length="508" mass="56258">MTDSLSRLLEELQTDSFAPHDEVAVNSPPTPDTDTTPHAQPLNGDEPTAETPTVFSGYLAELGDEESEETGSTRDQEPRFDAFTLYDQDEHLAIPSLDSEQENTTDSPGHSQLSFHILEDGQESAEPSAEQLPWASEWNQECETAPEEEPDDGFTSIYSGLDADSEEIDAAYLEQEDQATFDEPEKNLEQEPDASPQFAVEEAAPPPADEPQETDALYSGQQGETVSEEENLYGEPDSTHPQFALEEAATSSMVELPEPEPPYSEPHDEASPEEEEGFYDEPDTIPSHFALNETEMTSSGDTEEPDTAALPEAIEEAEQTLPFSVPDNLPDIEPSESSPPDLDELVAVKRKRNKGTVGWAAVIILLVLVAQFQLAWFGREHLASYPGMLNVVEQFCDFAGCELKPKHEPGKFKVISRMMASHPQQENALILLMNFTNQARHPQPYPRLQLSLYDINENLTARRLFSPDEYMGRKIDRSEVIAAGGNVSIELPLEDPGSSVTGFQFDFF</sequence>
<name>A0A1T2KY68_9GAMM</name>
<evidence type="ECO:0000313" key="3">
    <source>
        <dbReference type="EMBL" id="OOZ37807.1"/>
    </source>
</evidence>
<comment type="caution">
    <text evidence="3">The sequence shown here is derived from an EMBL/GenBank/DDBJ whole genome shotgun (WGS) entry which is preliminary data.</text>
</comment>
<accession>A0A1T2KY68</accession>
<dbReference type="EMBL" id="MPRJ01000002">
    <property type="protein sequence ID" value="OOZ37807.1"/>
    <property type="molecule type" value="Genomic_DNA"/>
</dbReference>
<feature type="compositionally biased region" description="Basic and acidic residues" evidence="1">
    <location>
        <begin position="71"/>
        <end position="80"/>
    </location>
</feature>